<dbReference type="CDD" id="cd04301">
    <property type="entry name" value="NAT_SF"/>
    <property type="match status" value="1"/>
</dbReference>
<comment type="pathway">
    <text evidence="3">Aromatic compound metabolism; melatonin biosynthesis; melatonin from serotonin: step 1/2.</text>
</comment>
<dbReference type="AlphaFoldDB" id="A0AAE1HW99"/>
<evidence type="ECO:0000313" key="15">
    <source>
        <dbReference type="EMBL" id="KAK3927991.1"/>
    </source>
</evidence>
<dbReference type="EC" id="2.3.1.87" evidence="5"/>
<comment type="catalytic activity">
    <reaction evidence="7">
        <text>serotonin + octadecanoyl-CoA = N-octadecanoyl-serotonin + CoA + H(+)</text>
        <dbReference type="Rhea" id="RHEA:51400"/>
        <dbReference type="ChEBI" id="CHEBI:15378"/>
        <dbReference type="ChEBI" id="CHEBI:57287"/>
        <dbReference type="ChEBI" id="CHEBI:57394"/>
        <dbReference type="ChEBI" id="CHEBI:134065"/>
        <dbReference type="ChEBI" id="CHEBI:350546"/>
    </reaction>
    <physiologicalReaction direction="left-to-right" evidence="7">
        <dbReference type="Rhea" id="RHEA:51401"/>
    </physiologicalReaction>
</comment>
<accession>A0AAE1HW99</accession>
<comment type="caution">
    <text evidence="15">The sequence shown here is derived from an EMBL/GenBank/DDBJ whole genome shotgun (WGS) entry which is preliminary data.</text>
</comment>
<dbReference type="EMBL" id="JAHWGI010001303">
    <property type="protein sequence ID" value="KAK3927991.1"/>
    <property type="molecule type" value="Genomic_DNA"/>
</dbReference>
<evidence type="ECO:0000256" key="4">
    <source>
        <dbReference type="ARBA" id="ARBA00038182"/>
    </source>
</evidence>
<evidence type="ECO:0000256" key="8">
    <source>
        <dbReference type="ARBA" id="ARBA00051284"/>
    </source>
</evidence>
<comment type="catalytic activity">
    <reaction evidence="10">
        <text>serotonin + (9Z)-octadecenoyl-CoA = N-(9Z-octadecenoyl)-serotonin + CoA + H(+)</text>
        <dbReference type="Rhea" id="RHEA:51392"/>
        <dbReference type="ChEBI" id="CHEBI:15378"/>
        <dbReference type="ChEBI" id="CHEBI:57287"/>
        <dbReference type="ChEBI" id="CHEBI:57387"/>
        <dbReference type="ChEBI" id="CHEBI:134064"/>
        <dbReference type="ChEBI" id="CHEBI:350546"/>
    </reaction>
    <physiologicalReaction direction="left-to-right" evidence="10">
        <dbReference type="Rhea" id="RHEA:51393"/>
    </physiologicalReaction>
</comment>
<dbReference type="PANTHER" id="PTHR20905:SF1">
    <property type="entry name" value="AT07410P-RELATED"/>
    <property type="match status" value="1"/>
</dbReference>
<sequence length="215" mass="23185">MRVEAVTAKDTDAIIDMLKKSFFILEPLNSSIGLVPEGGSSPELEEYCRVVVPTGLSLCARDEHDGALEGVILNAILTPADIPAPETARVRDGDSKFDKIMAVNHAAEAAMNVFAAHPDVREALDVKILATDPDRGKKGVASELMKHTLDLARARGLRLVRCVCSGAYSARVVERLGFLKLGTLPYNEFLGPDGRPVFSPPAPHLAMTVWALRLS</sequence>
<evidence type="ECO:0000256" key="5">
    <source>
        <dbReference type="ARBA" id="ARBA00039114"/>
    </source>
</evidence>
<comment type="catalytic activity">
    <reaction evidence="8">
        <text>serotonin + (5Z,8Z,11Z,14Z)-eicosatetraenoyl-CoA = N-[(5Z,8Z,11Z,14Z)-eicosatetraenoyl]-serotonin + CoA + H(+)</text>
        <dbReference type="Rhea" id="RHEA:51396"/>
        <dbReference type="ChEBI" id="CHEBI:15378"/>
        <dbReference type="ChEBI" id="CHEBI:57287"/>
        <dbReference type="ChEBI" id="CHEBI:57368"/>
        <dbReference type="ChEBI" id="CHEBI:132255"/>
        <dbReference type="ChEBI" id="CHEBI:350546"/>
    </reaction>
    <physiologicalReaction direction="left-to-right" evidence="8">
        <dbReference type="Rhea" id="RHEA:51397"/>
    </physiologicalReaction>
</comment>
<keyword evidence="2" id="KW-0012">Acyltransferase</keyword>
<comment type="similarity">
    <text evidence="4">Belongs to the acetyltransferase family. AANAT subfamily.</text>
</comment>
<dbReference type="Proteomes" id="UP001219518">
    <property type="component" value="Unassembled WGS sequence"/>
</dbReference>
<comment type="catalytic activity">
    <reaction evidence="9">
        <text>dopamine + acetyl-CoA = N-acetyldopamine + CoA + H(+)</text>
        <dbReference type="Rhea" id="RHEA:51388"/>
        <dbReference type="ChEBI" id="CHEBI:15378"/>
        <dbReference type="ChEBI" id="CHEBI:57287"/>
        <dbReference type="ChEBI" id="CHEBI:57288"/>
        <dbReference type="ChEBI" id="CHEBI:59905"/>
        <dbReference type="ChEBI" id="CHEBI:125678"/>
    </reaction>
    <physiologicalReaction direction="left-to-right" evidence="9">
        <dbReference type="Rhea" id="RHEA:51389"/>
    </physiologicalReaction>
</comment>
<proteinExistence type="inferred from homology"/>
<dbReference type="InterPro" id="IPR016181">
    <property type="entry name" value="Acyl_CoA_acyltransferase"/>
</dbReference>
<keyword evidence="16" id="KW-1185">Reference proteome</keyword>
<reference evidence="15" key="2">
    <citation type="journal article" date="2023" name="BMC Genomics">
        <title>Pest status, molecular evolution, and epigenetic factors derived from the genome assembly of Frankliniella fusca, a thysanopteran phytovirus vector.</title>
        <authorList>
            <person name="Catto M.A."/>
            <person name="Labadie P.E."/>
            <person name="Jacobson A.L."/>
            <person name="Kennedy G.G."/>
            <person name="Srinivasan R."/>
            <person name="Hunt B.G."/>
        </authorList>
    </citation>
    <scope>NUCLEOTIDE SEQUENCE</scope>
    <source>
        <strain evidence="15">PL_HMW_Pooled</strain>
    </source>
</reference>
<dbReference type="GO" id="GO:0004059">
    <property type="term" value="F:aralkylamine N-acetyltransferase activity"/>
    <property type="evidence" value="ECO:0007669"/>
    <property type="project" value="UniProtKB-EC"/>
</dbReference>
<evidence type="ECO:0000256" key="7">
    <source>
        <dbReference type="ARBA" id="ARBA00050849"/>
    </source>
</evidence>
<dbReference type="FunFam" id="3.40.630.30:FF:000046">
    <property type="entry name" value="Dopamine N-acetyltransferase"/>
    <property type="match status" value="1"/>
</dbReference>
<comment type="catalytic activity">
    <reaction evidence="11">
        <text>serotonin + hexadecanoyl-CoA = N-hexadecanoyl-serotonin + CoA + H(+)</text>
        <dbReference type="Rhea" id="RHEA:51384"/>
        <dbReference type="ChEBI" id="CHEBI:15378"/>
        <dbReference type="ChEBI" id="CHEBI:57287"/>
        <dbReference type="ChEBI" id="CHEBI:57379"/>
        <dbReference type="ChEBI" id="CHEBI:134059"/>
        <dbReference type="ChEBI" id="CHEBI:350546"/>
    </reaction>
    <physiologicalReaction direction="left-to-right" evidence="11">
        <dbReference type="Rhea" id="RHEA:51385"/>
    </physiologicalReaction>
</comment>
<comment type="catalytic activity">
    <reaction evidence="12">
        <text>dopamine + hexadecanoyl-CoA = N-hexadecanoyl-dopamine + CoA + H(+)</text>
        <dbReference type="Rhea" id="RHEA:51376"/>
        <dbReference type="ChEBI" id="CHEBI:15378"/>
        <dbReference type="ChEBI" id="CHEBI:57287"/>
        <dbReference type="ChEBI" id="CHEBI:57379"/>
        <dbReference type="ChEBI" id="CHEBI:59905"/>
        <dbReference type="ChEBI" id="CHEBI:134058"/>
    </reaction>
    <physiologicalReaction direction="left-to-right" evidence="12">
        <dbReference type="Rhea" id="RHEA:51377"/>
    </physiologicalReaction>
</comment>
<evidence type="ECO:0000256" key="1">
    <source>
        <dbReference type="ARBA" id="ARBA00022679"/>
    </source>
</evidence>
<evidence type="ECO:0000256" key="9">
    <source>
        <dbReference type="ARBA" id="ARBA00051711"/>
    </source>
</evidence>
<name>A0AAE1HW99_9NEOP</name>
<feature type="domain" description="N-acetyltransferase" evidence="14">
    <location>
        <begin position="129"/>
        <end position="178"/>
    </location>
</feature>
<keyword evidence="1" id="KW-0808">Transferase</keyword>
<protein>
    <recommendedName>
        <fullName evidence="5">aralkylamine N-acetyltransferase</fullName>
        <ecNumber evidence="5">2.3.1.87</ecNumber>
    </recommendedName>
</protein>
<evidence type="ECO:0000256" key="11">
    <source>
        <dbReference type="ARBA" id="ARBA00052178"/>
    </source>
</evidence>
<reference evidence="15" key="1">
    <citation type="submission" date="2021-07" db="EMBL/GenBank/DDBJ databases">
        <authorList>
            <person name="Catto M.A."/>
            <person name="Jacobson A."/>
            <person name="Kennedy G."/>
            <person name="Labadie P."/>
            <person name="Hunt B.G."/>
            <person name="Srinivasan R."/>
        </authorList>
    </citation>
    <scope>NUCLEOTIDE SEQUENCE</scope>
    <source>
        <strain evidence="15">PL_HMW_Pooled</strain>
        <tissue evidence="15">Head</tissue>
    </source>
</reference>
<dbReference type="SUPFAM" id="SSF55729">
    <property type="entry name" value="Acyl-CoA N-acyltransferases (Nat)"/>
    <property type="match status" value="1"/>
</dbReference>
<evidence type="ECO:0000256" key="10">
    <source>
        <dbReference type="ARBA" id="ARBA00051823"/>
    </source>
</evidence>
<organism evidence="15 16">
    <name type="scientific">Frankliniella fusca</name>
    <dbReference type="NCBI Taxonomy" id="407009"/>
    <lineage>
        <taxon>Eukaryota</taxon>
        <taxon>Metazoa</taxon>
        <taxon>Ecdysozoa</taxon>
        <taxon>Arthropoda</taxon>
        <taxon>Hexapoda</taxon>
        <taxon>Insecta</taxon>
        <taxon>Pterygota</taxon>
        <taxon>Neoptera</taxon>
        <taxon>Paraneoptera</taxon>
        <taxon>Thysanoptera</taxon>
        <taxon>Terebrantia</taxon>
        <taxon>Thripoidea</taxon>
        <taxon>Thripidae</taxon>
        <taxon>Frankliniella</taxon>
    </lineage>
</organism>
<dbReference type="Pfam" id="PF00583">
    <property type="entry name" value="Acetyltransf_1"/>
    <property type="match status" value="1"/>
</dbReference>
<evidence type="ECO:0000256" key="12">
    <source>
        <dbReference type="ARBA" id="ARBA00052335"/>
    </source>
</evidence>
<evidence type="ECO:0000256" key="3">
    <source>
        <dbReference type="ARBA" id="ARBA00037926"/>
    </source>
</evidence>
<comment type="catalytic activity">
    <reaction evidence="6">
        <text>dopamine + (9Z)-octadecenoyl-CoA = N-(9Z-octadecanoyl)-dopamine + CoA + H(+)</text>
        <dbReference type="Rhea" id="RHEA:51380"/>
        <dbReference type="ChEBI" id="CHEBI:15378"/>
        <dbReference type="ChEBI" id="CHEBI:31883"/>
        <dbReference type="ChEBI" id="CHEBI:57287"/>
        <dbReference type="ChEBI" id="CHEBI:57387"/>
        <dbReference type="ChEBI" id="CHEBI:59905"/>
    </reaction>
    <physiologicalReaction direction="left-to-right" evidence="6">
        <dbReference type="Rhea" id="RHEA:51381"/>
    </physiologicalReaction>
</comment>
<evidence type="ECO:0000256" key="6">
    <source>
        <dbReference type="ARBA" id="ARBA00050189"/>
    </source>
</evidence>
<evidence type="ECO:0000256" key="2">
    <source>
        <dbReference type="ARBA" id="ARBA00023315"/>
    </source>
</evidence>
<evidence type="ECO:0000313" key="16">
    <source>
        <dbReference type="Proteomes" id="UP001219518"/>
    </source>
</evidence>
<dbReference type="Gene3D" id="3.40.630.30">
    <property type="match status" value="1"/>
</dbReference>
<dbReference type="InterPro" id="IPR000182">
    <property type="entry name" value="GNAT_dom"/>
</dbReference>
<dbReference type="PANTHER" id="PTHR20905">
    <property type="entry name" value="N-ACETYLTRANSFERASE-RELATED"/>
    <property type="match status" value="1"/>
</dbReference>
<evidence type="ECO:0000256" key="13">
    <source>
        <dbReference type="ARBA" id="ARBA00052491"/>
    </source>
</evidence>
<gene>
    <name evidence="15" type="ORF">KUF71_016276</name>
</gene>
<comment type="catalytic activity">
    <reaction evidence="13">
        <text>serotonin + acetyl-CoA = N-acetylserotonin + CoA + H(+)</text>
        <dbReference type="Rhea" id="RHEA:25217"/>
        <dbReference type="ChEBI" id="CHEBI:15378"/>
        <dbReference type="ChEBI" id="CHEBI:17697"/>
        <dbReference type="ChEBI" id="CHEBI:57287"/>
        <dbReference type="ChEBI" id="CHEBI:57288"/>
        <dbReference type="ChEBI" id="CHEBI:350546"/>
        <dbReference type="EC" id="2.3.1.87"/>
    </reaction>
    <physiologicalReaction direction="left-to-right" evidence="13">
        <dbReference type="Rhea" id="RHEA:25218"/>
    </physiologicalReaction>
</comment>
<evidence type="ECO:0000259" key="14">
    <source>
        <dbReference type="Pfam" id="PF00583"/>
    </source>
</evidence>